<name>A0A6P3W3Q5_CLUHA</name>
<keyword evidence="6" id="KW-0256">Endoplasmic reticulum</keyword>
<keyword evidence="5" id="KW-0812">Transmembrane</keyword>
<reference evidence="18" key="1">
    <citation type="submission" date="2025-08" db="UniProtKB">
        <authorList>
            <consortium name="RefSeq"/>
        </authorList>
    </citation>
    <scope>IDENTIFICATION</scope>
</reference>
<keyword evidence="9" id="KW-1133">Transmembrane helix</keyword>
<dbReference type="CTD" id="55151"/>
<evidence type="ECO:0000256" key="2">
    <source>
        <dbReference type="ARBA" id="ARBA00005766"/>
    </source>
</evidence>
<evidence type="ECO:0000256" key="16">
    <source>
        <dbReference type="SAM" id="MobiDB-lite"/>
    </source>
</evidence>
<proteinExistence type="inferred from homology"/>
<evidence type="ECO:0000256" key="4">
    <source>
        <dbReference type="ARBA" id="ARBA00022538"/>
    </source>
</evidence>
<evidence type="ECO:0000256" key="9">
    <source>
        <dbReference type="ARBA" id="ARBA00022989"/>
    </source>
</evidence>
<evidence type="ECO:0000256" key="14">
    <source>
        <dbReference type="ARBA" id="ARBA00045968"/>
    </source>
</evidence>
<feature type="compositionally biased region" description="Basic and acidic residues" evidence="16">
    <location>
        <begin position="293"/>
        <end position="323"/>
    </location>
</feature>
<dbReference type="RefSeq" id="XP_012689152.2">
    <property type="nucleotide sequence ID" value="XM_012833698.3"/>
</dbReference>
<evidence type="ECO:0000256" key="15">
    <source>
        <dbReference type="ARBA" id="ARBA00047059"/>
    </source>
</evidence>
<keyword evidence="4" id="KW-0633">Potassium transport</keyword>
<evidence type="ECO:0000256" key="13">
    <source>
        <dbReference type="ARBA" id="ARBA00034430"/>
    </source>
</evidence>
<dbReference type="Proteomes" id="UP000515152">
    <property type="component" value="Chromosome 12"/>
</dbReference>
<keyword evidence="11" id="KW-0472">Membrane</keyword>
<keyword evidence="17" id="KW-1185">Reference proteome</keyword>
<gene>
    <name evidence="18" type="primary">tmem38b</name>
</gene>
<dbReference type="OrthoDB" id="195817at2759"/>
<comment type="subunit">
    <text evidence="15">Homotrimer; conformation seems to be controled by binding to diacylglycerol (DAG).</text>
</comment>
<dbReference type="InterPro" id="IPR007866">
    <property type="entry name" value="TRIC_channel"/>
</dbReference>
<keyword evidence="10" id="KW-0406">Ion transport</keyword>
<accession>A0A6P3W3Q5</accession>
<dbReference type="AlphaFoldDB" id="A0A6P3W3Q5"/>
<keyword evidence="3" id="KW-0813">Transport</keyword>
<evidence type="ECO:0000256" key="11">
    <source>
        <dbReference type="ARBA" id="ARBA00023136"/>
    </source>
</evidence>
<evidence type="ECO:0000256" key="12">
    <source>
        <dbReference type="ARBA" id="ARBA00023303"/>
    </source>
</evidence>
<dbReference type="Pfam" id="PF05197">
    <property type="entry name" value="TRIC"/>
    <property type="match status" value="1"/>
</dbReference>
<comment type="catalytic activity">
    <reaction evidence="13">
        <text>K(+)(in) = K(+)(out)</text>
        <dbReference type="Rhea" id="RHEA:29463"/>
        <dbReference type="ChEBI" id="CHEBI:29103"/>
    </reaction>
</comment>
<organism evidence="17 18">
    <name type="scientific">Clupea harengus</name>
    <name type="common">Atlantic herring</name>
    <dbReference type="NCBI Taxonomy" id="7950"/>
    <lineage>
        <taxon>Eukaryota</taxon>
        <taxon>Metazoa</taxon>
        <taxon>Chordata</taxon>
        <taxon>Craniata</taxon>
        <taxon>Vertebrata</taxon>
        <taxon>Euteleostomi</taxon>
        <taxon>Actinopterygii</taxon>
        <taxon>Neopterygii</taxon>
        <taxon>Teleostei</taxon>
        <taxon>Clupei</taxon>
        <taxon>Clupeiformes</taxon>
        <taxon>Clupeoidei</taxon>
        <taxon>Clupeidae</taxon>
        <taxon>Clupea</taxon>
    </lineage>
</organism>
<evidence type="ECO:0000256" key="7">
    <source>
        <dbReference type="ARBA" id="ARBA00022826"/>
    </source>
</evidence>
<dbReference type="GO" id="GO:0042802">
    <property type="term" value="F:identical protein binding"/>
    <property type="evidence" value="ECO:0007669"/>
    <property type="project" value="InterPro"/>
</dbReference>
<feature type="region of interest" description="Disordered" evidence="16">
    <location>
        <begin position="259"/>
        <end position="323"/>
    </location>
</feature>
<dbReference type="GO" id="GO:0005267">
    <property type="term" value="F:potassium channel activity"/>
    <property type="evidence" value="ECO:0007669"/>
    <property type="project" value="UniProtKB-KW"/>
</dbReference>
<dbReference type="PANTHER" id="PTHR12454:SF5">
    <property type="entry name" value="TRIMERIC INTRACELLULAR CATION CHANNEL TYPE B"/>
    <property type="match status" value="1"/>
</dbReference>
<comment type="subcellular location">
    <subcellularLocation>
        <location evidence="1">Endoplasmic reticulum membrane</location>
        <topology evidence="1">Multi-pass membrane protein</topology>
    </subcellularLocation>
</comment>
<evidence type="ECO:0000313" key="18">
    <source>
        <dbReference type="RefSeq" id="XP_012689152.2"/>
    </source>
</evidence>
<keyword evidence="12" id="KW-0407">Ion channel</keyword>
<dbReference type="GO" id="GO:0005789">
    <property type="term" value="C:endoplasmic reticulum membrane"/>
    <property type="evidence" value="ECO:0007669"/>
    <property type="project" value="UniProtKB-SubCell"/>
</dbReference>
<evidence type="ECO:0000256" key="6">
    <source>
        <dbReference type="ARBA" id="ARBA00022824"/>
    </source>
</evidence>
<evidence type="ECO:0000256" key="8">
    <source>
        <dbReference type="ARBA" id="ARBA00022958"/>
    </source>
</evidence>
<protein>
    <submittedName>
        <fullName evidence="18">Trimeric intracellular cation channel type B</fullName>
    </submittedName>
</protein>
<evidence type="ECO:0000256" key="3">
    <source>
        <dbReference type="ARBA" id="ARBA00022448"/>
    </source>
</evidence>
<comment type="similarity">
    <text evidence="2">Belongs to the TMEM38 family.</text>
</comment>
<dbReference type="GeneID" id="105905665"/>
<evidence type="ECO:0000256" key="5">
    <source>
        <dbReference type="ARBA" id="ARBA00022692"/>
    </source>
</evidence>
<dbReference type="PANTHER" id="PTHR12454">
    <property type="entry name" value="TRIMERIC INTRACELLULAR CATION CHANNEL"/>
    <property type="match status" value="1"/>
</dbReference>
<evidence type="ECO:0000256" key="1">
    <source>
        <dbReference type="ARBA" id="ARBA00004477"/>
    </source>
</evidence>
<dbReference type="KEGG" id="char:105905665"/>
<evidence type="ECO:0000256" key="10">
    <source>
        <dbReference type="ARBA" id="ARBA00023065"/>
    </source>
</evidence>
<sequence length="323" mass="35405">MDLFTLLNLDELSLGLSNLQMFPIFETAHYIISVMALREQPGVLEVAHRSPFACWFSSMLFCFGGAILSGLMLAEPPVAPLSNTTTVLLASLIWYLVFYSPQDLLYSCASIVPVRLVLSGMKEVTRTWKVLGGVVQAQKKYENGLLVMIAVGWAKGAGGGLISNFEQLVRGIWKPETNELLRMTYPTKITLIGAVLFALQQNHYLPLKKHHLMLIYTVFIVTNKVRMMLTGSSTSPFSHMESAMYNTFFARPAAYSPLADGGSPCTSEPPKTPDAHCDGAKSSAPPGTGGPSHESRLLEKSSTKAQDKDQQDGNEPKSNKKKD</sequence>
<keyword evidence="8" id="KW-0630">Potassium</keyword>
<keyword evidence="7" id="KW-0631">Potassium channel</keyword>
<evidence type="ECO:0000313" key="17">
    <source>
        <dbReference type="Proteomes" id="UP000515152"/>
    </source>
</evidence>
<comment type="function">
    <text evidence="14">Intracellular monovalent cation channel required for maintenance of rapid intracellular calcium release. Acts as a potassium counter-ion channel that functions in synchronization with calcium release from intracellular stores. Activated by increased cytosolic Ca(2+) levels.</text>
</comment>